<gene>
    <name evidence="2" type="ORF">PoB_003432200</name>
</gene>
<organism evidence="2 3">
    <name type="scientific">Plakobranchus ocellatus</name>
    <dbReference type="NCBI Taxonomy" id="259542"/>
    <lineage>
        <taxon>Eukaryota</taxon>
        <taxon>Metazoa</taxon>
        <taxon>Spiralia</taxon>
        <taxon>Lophotrochozoa</taxon>
        <taxon>Mollusca</taxon>
        <taxon>Gastropoda</taxon>
        <taxon>Heterobranchia</taxon>
        <taxon>Euthyneura</taxon>
        <taxon>Panpulmonata</taxon>
        <taxon>Sacoglossa</taxon>
        <taxon>Placobranchoidea</taxon>
        <taxon>Plakobranchidae</taxon>
        <taxon>Plakobranchus</taxon>
    </lineage>
</organism>
<evidence type="ECO:0000313" key="2">
    <source>
        <dbReference type="EMBL" id="GFO07817.1"/>
    </source>
</evidence>
<evidence type="ECO:0000256" key="1">
    <source>
        <dbReference type="SAM" id="MobiDB-lite"/>
    </source>
</evidence>
<feature type="region of interest" description="Disordered" evidence="1">
    <location>
        <begin position="40"/>
        <end position="74"/>
    </location>
</feature>
<protein>
    <submittedName>
        <fullName evidence="2">Tigger transposable element-derived protein</fullName>
    </submittedName>
</protein>
<evidence type="ECO:0000313" key="3">
    <source>
        <dbReference type="Proteomes" id="UP000735302"/>
    </source>
</evidence>
<dbReference type="SUPFAM" id="SSF57903">
    <property type="entry name" value="FYVE/PHD zinc finger"/>
    <property type="match status" value="1"/>
</dbReference>
<keyword evidence="3" id="KW-1185">Reference proteome</keyword>
<accession>A0AAV4ALD8</accession>
<dbReference type="AlphaFoldDB" id="A0AAV4ALD8"/>
<name>A0AAV4ALD8_9GAST</name>
<comment type="caution">
    <text evidence="2">The sequence shown here is derived from an EMBL/GenBank/DDBJ whole genome shotgun (WGS) entry which is preliminary data.</text>
</comment>
<proteinExistence type="predicted"/>
<dbReference type="Proteomes" id="UP000735302">
    <property type="component" value="Unassembled WGS sequence"/>
</dbReference>
<dbReference type="InterPro" id="IPR011011">
    <property type="entry name" value="Znf_FYVE_PHD"/>
</dbReference>
<reference evidence="2 3" key="1">
    <citation type="journal article" date="2021" name="Elife">
        <title>Chloroplast acquisition without the gene transfer in kleptoplastic sea slugs, Plakobranchus ocellatus.</title>
        <authorList>
            <person name="Maeda T."/>
            <person name="Takahashi S."/>
            <person name="Yoshida T."/>
            <person name="Shimamura S."/>
            <person name="Takaki Y."/>
            <person name="Nagai Y."/>
            <person name="Toyoda A."/>
            <person name="Suzuki Y."/>
            <person name="Arimoto A."/>
            <person name="Ishii H."/>
            <person name="Satoh N."/>
            <person name="Nishiyama T."/>
            <person name="Hasebe M."/>
            <person name="Maruyama T."/>
            <person name="Minagawa J."/>
            <person name="Obokata J."/>
            <person name="Shigenobu S."/>
        </authorList>
    </citation>
    <scope>NUCLEOTIDE SEQUENCE [LARGE SCALE GENOMIC DNA]</scope>
</reference>
<dbReference type="EMBL" id="BLXT01003909">
    <property type="protein sequence ID" value="GFO07817.1"/>
    <property type="molecule type" value="Genomic_DNA"/>
</dbReference>
<sequence length="185" mass="21010">MVTSRPSMSGVHASTSESVKESACPAIIFAVSPIQLGPLPKAPPRIESTKGRKRGRKAIVNDSPVKHAWKSKQRKREWVKDKHWERERGRVQKKERGRGEKLKSLHLTVKQMKGEFCVICAETFTSSKSRVQWIKCASCCMWTHELCTPGLGIFYCPNCSSDSISFVYRSIARTLFLYLLISMTF</sequence>